<name>A0ABR8XJF2_9BACL</name>
<accession>A0ABR8XJF2</accession>
<dbReference type="PANTHER" id="PTHR43861">
    <property type="entry name" value="TRANS-ACONITATE 2-METHYLTRANSFERASE-RELATED"/>
    <property type="match status" value="1"/>
</dbReference>
<reference evidence="3 4" key="1">
    <citation type="submission" date="2020-08" db="EMBL/GenBank/DDBJ databases">
        <title>A Genomic Blueprint of the Chicken Gut Microbiome.</title>
        <authorList>
            <person name="Gilroy R."/>
            <person name="Ravi A."/>
            <person name="Getino M."/>
            <person name="Pursley I."/>
            <person name="Horton D.L."/>
            <person name="Alikhan N.-F."/>
            <person name="Baker D."/>
            <person name="Gharbi K."/>
            <person name="Hall N."/>
            <person name="Watson M."/>
            <person name="Adriaenssens E.M."/>
            <person name="Foster-Nyarko E."/>
            <person name="Jarju S."/>
            <person name="Secka A."/>
            <person name="Antonio M."/>
            <person name="Oren A."/>
            <person name="Chaudhuri R."/>
            <person name="La Ragione R.M."/>
            <person name="Hildebrand F."/>
            <person name="Pallen M.J."/>
        </authorList>
    </citation>
    <scope>NUCLEOTIDE SEQUENCE [LARGE SCALE GENOMIC DNA]</scope>
    <source>
        <strain evidence="3 4">Sa1YVA6</strain>
    </source>
</reference>
<feature type="domain" description="Methyltransferase" evidence="2">
    <location>
        <begin position="40"/>
        <end position="134"/>
    </location>
</feature>
<dbReference type="InterPro" id="IPR041698">
    <property type="entry name" value="Methyltransf_25"/>
</dbReference>
<protein>
    <submittedName>
        <fullName evidence="3">Methyltransferase domain-containing protein</fullName>
    </submittedName>
</protein>
<gene>
    <name evidence="3" type="ORF">H9632_03150</name>
</gene>
<evidence type="ECO:0000313" key="4">
    <source>
        <dbReference type="Proteomes" id="UP000600565"/>
    </source>
</evidence>
<dbReference type="RefSeq" id="WP_191702669.1">
    <property type="nucleotide sequence ID" value="NZ_JACSPW010000002.1"/>
</dbReference>
<keyword evidence="1" id="KW-0808">Transferase</keyword>
<evidence type="ECO:0000256" key="1">
    <source>
        <dbReference type="ARBA" id="ARBA00022679"/>
    </source>
</evidence>
<comment type="caution">
    <text evidence="3">The sequence shown here is derived from an EMBL/GenBank/DDBJ whole genome shotgun (WGS) entry which is preliminary data.</text>
</comment>
<dbReference type="SUPFAM" id="SSF53335">
    <property type="entry name" value="S-adenosyl-L-methionine-dependent methyltransferases"/>
    <property type="match status" value="1"/>
</dbReference>
<keyword evidence="4" id="KW-1185">Reference proteome</keyword>
<evidence type="ECO:0000313" key="3">
    <source>
        <dbReference type="EMBL" id="MBD8032052.1"/>
    </source>
</evidence>
<evidence type="ECO:0000259" key="2">
    <source>
        <dbReference type="Pfam" id="PF13649"/>
    </source>
</evidence>
<dbReference type="InterPro" id="IPR029063">
    <property type="entry name" value="SAM-dependent_MTases_sf"/>
</dbReference>
<dbReference type="GO" id="GO:0008168">
    <property type="term" value="F:methyltransferase activity"/>
    <property type="evidence" value="ECO:0007669"/>
    <property type="project" value="UniProtKB-KW"/>
</dbReference>
<dbReference type="CDD" id="cd02440">
    <property type="entry name" value="AdoMet_MTases"/>
    <property type="match status" value="1"/>
</dbReference>
<dbReference type="Gene3D" id="2.20.25.110">
    <property type="entry name" value="S-adenosyl-L-methionine-dependent methyltransferases"/>
    <property type="match status" value="1"/>
</dbReference>
<dbReference type="GO" id="GO:0032259">
    <property type="term" value="P:methylation"/>
    <property type="evidence" value="ECO:0007669"/>
    <property type="project" value="UniProtKB-KW"/>
</dbReference>
<dbReference type="EMBL" id="JACSPW010000002">
    <property type="protein sequence ID" value="MBD8032052.1"/>
    <property type="molecule type" value="Genomic_DNA"/>
</dbReference>
<keyword evidence="3" id="KW-0489">Methyltransferase</keyword>
<proteinExistence type="predicted"/>
<organism evidence="3 4">
    <name type="scientific">Solibacillus merdavium</name>
    <dbReference type="NCBI Taxonomy" id="2762218"/>
    <lineage>
        <taxon>Bacteria</taxon>
        <taxon>Bacillati</taxon>
        <taxon>Bacillota</taxon>
        <taxon>Bacilli</taxon>
        <taxon>Bacillales</taxon>
        <taxon>Caryophanaceae</taxon>
        <taxon>Solibacillus</taxon>
    </lineage>
</organism>
<dbReference type="Proteomes" id="UP000600565">
    <property type="component" value="Unassembled WGS sequence"/>
</dbReference>
<dbReference type="Gene3D" id="3.40.50.150">
    <property type="entry name" value="Vaccinia Virus protein VP39"/>
    <property type="match status" value="1"/>
</dbReference>
<sequence length="245" mass="28518">MNSYERFAEVYDELMTDIPYVEYVEWIQSHAPAQNYKNLLDIGCGTGTLALLLHQSGYNVSGIDLSEEMLSIASARMDVNGITIPLYAMSMDELDGFSDLDVAIIPIDSINYLKEEHQVIETLKRIFQSLRTGGQLFFDVHSIYKMDDTFLDGPFTYDDGDISYVWHTEHGEYPHSVYHQMTFFLQTESGLYERFDEEHFQRTFSYEQYVIWLKEIGFSHVEVSADWTNDEPTEESERIFIRAVK</sequence>
<dbReference type="Pfam" id="PF13649">
    <property type="entry name" value="Methyltransf_25"/>
    <property type="match status" value="1"/>
</dbReference>